<organism evidence="1 2">
    <name type="scientific">Aedes albopictus</name>
    <name type="common">Asian tiger mosquito</name>
    <name type="synonym">Stegomyia albopicta</name>
    <dbReference type="NCBI Taxonomy" id="7160"/>
    <lineage>
        <taxon>Eukaryota</taxon>
        <taxon>Metazoa</taxon>
        <taxon>Ecdysozoa</taxon>
        <taxon>Arthropoda</taxon>
        <taxon>Hexapoda</taxon>
        <taxon>Insecta</taxon>
        <taxon>Pterygota</taxon>
        <taxon>Neoptera</taxon>
        <taxon>Endopterygota</taxon>
        <taxon>Diptera</taxon>
        <taxon>Nematocera</taxon>
        <taxon>Culicoidea</taxon>
        <taxon>Culicidae</taxon>
        <taxon>Culicinae</taxon>
        <taxon>Aedini</taxon>
        <taxon>Aedes</taxon>
        <taxon>Stegomyia</taxon>
    </lineage>
</organism>
<dbReference type="Pfam" id="PF05380">
    <property type="entry name" value="Peptidase_A17"/>
    <property type="match status" value="1"/>
</dbReference>
<dbReference type="Proteomes" id="UP000069940">
    <property type="component" value="Unassembled WGS sequence"/>
</dbReference>
<protein>
    <recommendedName>
        <fullName evidence="3">DUF5641 domain-containing protein</fullName>
    </recommendedName>
</protein>
<reference evidence="2" key="1">
    <citation type="journal article" date="2015" name="Proc. Natl. Acad. Sci. U.S.A.">
        <title>Genome sequence of the Asian Tiger mosquito, Aedes albopictus, reveals insights into its biology, genetics, and evolution.</title>
        <authorList>
            <person name="Chen X.G."/>
            <person name="Jiang X."/>
            <person name="Gu J."/>
            <person name="Xu M."/>
            <person name="Wu Y."/>
            <person name="Deng Y."/>
            <person name="Zhang C."/>
            <person name="Bonizzoni M."/>
            <person name="Dermauw W."/>
            <person name="Vontas J."/>
            <person name="Armbruster P."/>
            <person name="Huang X."/>
            <person name="Yang Y."/>
            <person name="Zhang H."/>
            <person name="He W."/>
            <person name="Peng H."/>
            <person name="Liu Y."/>
            <person name="Wu K."/>
            <person name="Chen J."/>
            <person name="Lirakis M."/>
            <person name="Topalis P."/>
            <person name="Van Leeuwen T."/>
            <person name="Hall A.B."/>
            <person name="Jiang X."/>
            <person name="Thorpe C."/>
            <person name="Mueller R.L."/>
            <person name="Sun C."/>
            <person name="Waterhouse R.M."/>
            <person name="Yan G."/>
            <person name="Tu Z.J."/>
            <person name="Fang X."/>
            <person name="James A.A."/>
        </authorList>
    </citation>
    <scope>NUCLEOTIDE SEQUENCE [LARGE SCALE GENOMIC DNA]</scope>
    <source>
        <strain evidence="2">Foshan</strain>
    </source>
</reference>
<sequence>MSQFGPLGLLSHFLIHGRIIIQDIWRTKAGWDDSVDEQILKRWCLWTAKFTELKEERIPRAYFPGVTVSDIEDLQLHVFVDSSETAYACVAYFRTTINREHHCAIVEGKAKVATIKAPGSIDRL</sequence>
<evidence type="ECO:0000313" key="2">
    <source>
        <dbReference type="Proteomes" id="UP000069940"/>
    </source>
</evidence>
<keyword evidence="2" id="KW-1185">Reference proteome</keyword>
<dbReference type="RefSeq" id="XP_062711400.1">
    <property type="nucleotide sequence ID" value="XM_062855416.1"/>
</dbReference>
<dbReference type="EnsemblMetazoa" id="AALFPA23_016326.R23812">
    <property type="protein sequence ID" value="AALFPA23_016326.P23812"/>
    <property type="gene ID" value="AALFPA23_016326"/>
</dbReference>
<dbReference type="PANTHER" id="PTHR47331:SF5">
    <property type="entry name" value="RIBONUCLEASE H"/>
    <property type="match status" value="1"/>
</dbReference>
<evidence type="ECO:0000313" key="1">
    <source>
        <dbReference type="EnsemblMetazoa" id="AALFPA23_016326.P23812"/>
    </source>
</evidence>
<dbReference type="InterPro" id="IPR008042">
    <property type="entry name" value="Retrotrans_Pao"/>
</dbReference>
<evidence type="ECO:0008006" key="3">
    <source>
        <dbReference type="Google" id="ProtNLM"/>
    </source>
</evidence>
<dbReference type="PANTHER" id="PTHR47331">
    <property type="entry name" value="PHD-TYPE DOMAIN-CONTAINING PROTEIN"/>
    <property type="match status" value="1"/>
</dbReference>
<proteinExistence type="predicted"/>
<dbReference type="GeneID" id="134289520"/>
<accession>A0ABM1Z9F5</accession>
<name>A0ABM1Z9F5_AEDAL</name>
<reference evidence="1" key="2">
    <citation type="submission" date="2025-05" db="UniProtKB">
        <authorList>
            <consortium name="EnsemblMetazoa"/>
        </authorList>
    </citation>
    <scope>IDENTIFICATION</scope>
    <source>
        <strain evidence="1">Foshan</strain>
    </source>
</reference>